<protein>
    <recommendedName>
        <fullName evidence="3">GyrI-like small molecule binding domain-containing protein</fullName>
    </recommendedName>
</protein>
<organism evidence="1 2">
    <name type="scientific">Candidatus Falkowbacteria bacterium RIFOXYA2_FULL_47_19</name>
    <dbReference type="NCBI Taxonomy" id="1797994"/>
    <lineage>
        <taxon>Bacteria</taxon>
        <taxon>Candidatus Falkowiibacteriota</taxon>
    </lineage>
</organism>
<name>A0A1F5SEE0_9BACT</name>
<proteinExistence type="predicted"/>
<dbReference type="AlphaFoldDB" id="A0A1F5SEE0"/>
<evidence type="ECO:0008006" key="3">
    <source>
        <dbReference type="Google" id="ProtNLM"/>
    </source>
</evidence>
<dbReference type="Proteomes" id="UP000178367">
    <property type="component" value="Unassembled WGS sequence"/>
</dbReference>
<dbReference type="EMBL" id="MFGB01000023">
    <property type="protein sequence ID" value="OGF25057.1"/>
    <property type="molecule type" value="Genomic_DNA"/>
</dbReference>
<dbReference type="Pfam" id="PF20603">
    <property type="entry name" value="Bact_hydrolase"/>
    <property type="match status" value="1"/>
</dbReference>
<gene>
    <name evidence="1" type="ORF">A2227_06945</name>
</gene>
<sequence length="160" mass="18407">MDQEKNQECCPKFDPAPWDGKVFEWEGKKFIKDKVFTLFYMPINFGAVIKRMVAKTEAAGAKTSDNLCLSDHTSKWNMDLYLAVDKDVPGAENVTLSGKFLFKVYEGPFKDTGKWCQDFENYAKEKGMAVKKMYMWYTTCPKCEKKYGHNYVVIAGEVQS</sequence>
<dbReference type="STRING" id="1797994.A2227_06945"/>
<dbReference type="InterPro" id="IPR046766">
    <property type="entry name" value="Bact_hydrolase"/>
</dbReference>
<evidence type="ECO:0000313" key="2">
    <source>
        <dbReference type="Proteomes" id="UP000178367"/>
    </source>
</evidence>
<reference evidence="1 2" key="1">
    <citation type="journal article" date="2016" name="Nat. Commun.">
        <title>Thousands of microbial genomes shed light on interconnected biogeochemical processes in an aquifer system.</title>
        <authorList>
            <person name="Anantharaman K."/>
            <person name="Brown C.T."/>
            <person name="Hug L.A."/>
            <person name="Sharon I."/>
            <person name="Castelle C.J."/>
            <person name="Probst A.J."/>
            <person name="Thomas B.C."/>
            <person name="Singh A."/>
            <person name="Wilkins M.J."/>
            <person name="Karaoz U."/>
            <person name="Brodie E.L."/>
            <person name="Williams K.H."/>
            <person name="Hubbard S.S."/>
            <person name="Banfield J.F."/>
        </authorList>
    </citation>
    <scope>NUCLEOTIDE SEQUENCE [LARGE SCALE GENOMIC DNA]</scope>
</reference>
<comment type="caution">
    <text evidence="1">The sequence shown here is derived from an EMBL/GenBank/DDBJ whole genome shotgun (WGS) entry which is preliminary data.</text>
</comment>
<evidence type="ECO:0000313" key="1">
    <source>
        <dbReference type="EMBL" id="OGF25057.1"/>
    </source>
</evidence>
<accession>A0A1F5SEE0</accession>